<name>A0ACC1QER3_9HYPO</name>
<sequence length="129" mass="14679">MRIFEVADVVFKDEREERKARNERHFAAAWCGKTSGFEAVHGLLDRVLLMLRTSFLTEGTETPGKPDGYWIEELNEETFFPGHAAAVHLRLGGKEARIGEFGILHPTVLEKFDLRYAVSTLEINLEAFL</sequence>
<reference evidence="1" key="1">
    <citation type="submission" date="2022-07" db="EMBL/GenBank/DDBJ databases">
        <title>Genome Sequence of Lecanicillium saksenae.</title>
        <authorList>
            <person name="Buettner E."/>
        </authorList>
    </citation>
    <scope>NUCLEOTIDE SEQUENCE</scope>
    <source>
        <strain evidence="1">VT-O1</strain>
    </source>
</reference>
<gene>
    <name evidence="1" type="ORF">NLG97_g10398</name>
</gene>
<accession>A0ACC1QER3</accession>
<keyword evidence="2" id="KW-1185">Reference proteome</keyword>
<evidence type="ECO:0000313" key="2">
    <source>
        <dbReference type="Proteomes" id="UP001148737"/>
    </source>
</evidence>
<comment type="caution">
    <text evidence="1">The sequence shown here is derived from an EMBL/GenBank/DDBJ whole genome shotgun (WGS) entry which is preliminary data.</text>
</comment>
<proteinExistence type="predicted"/>
<evidence type="ECO:0000313" key="1">
    <source>
        <dbReference type="EMBL" id="KAJ3473284.1"/>
    </source>
</evidence>
<dbReference type="Proteomes" id="UP001148737">
    <property type="component" value="Unassembled WGS sequence"/>
</dbReference>
<protein>
    <submittedName>
        <fullName evidence="1">Uncharacterized protein</fullName>
    </submittedName>
</protein>
<organism evidence="1 2">
    <name type="scientific">Lecanicillium saksenae</name>
    <dbReference type="NCBI Taxonomy" id="468837"/>
    <lineage>
        <taxon>Eukaryota</taxon>
        <taxon>Fungi</taxon>
        <taxon>Dikarya</taxon>
        <taxon>Ascomycota</taxon>
        <taxon>Pezizomycotina</taxon>
        <taxon>Sordariomycetes</taxon>
        <taxon>Hypocreomycetidae</taxon>
        <taxon>Hypocreales</taxon>
        <taxon>Cordycipitaceae</taxon>
        <taxon>Lecanicillium</taxon>
    </lineage>
</organism>
<dbReference type="EMBL" id="JANAKD010002580">
    <property type="protein sequence ID" value="KAJ3473284.1"/>
    <property type="molecule type" value="Genomic_DNA"/>
</dbReference>